<dbReference type="PANTHER" id="PTHR23028">
    <property type="entry name" value="ACETYLTRANSFERASE"/>
    <property type="match status" value="1"/>
</dbReference>
<dbReference type="GO" id="GO:0016747">
    <property type="term" value="F:acyltransferase activity, transferring groups other than amino-acyl groups"/>
    <property type="evidence" value="ECO:0007669"/>
    <property type="project" value="InterPro"/>
</dbReference>
<evidence type="ECO:0000313" key="4">
    <source>
        <dbReference type="Proteomes" id="UP000799441"/>
    </source>
</evidence>
<protein>
    <recommendedName>
        <fullName evidence="2">Acyltransferase 3 domain-containing protein</fullName>
    </recommendedName>
</protein>
<dbReference type="PANTHER" id="PTHR23028:SF134">
    <property type="entry name" value="PUTATIVE (AFU_ORTHOLOGUE AFUA_4G08520)-RELATED"/>
    <property type="match status" value="1"/>
</dbReference>
<evidence type="ECO:0000313" key="3">
    <source>
        <dbReference type="EMBL" id="KAF2724898.1"/>
    </source>
</evidence>
<feature type="transmembrane region" description="Helical" evidence="1">
    <location>
        <begin position="267"/>
        <end position="288"/>
    </location>
</feature>
<accession>A0A9P4QFX7</accession>
<dbReference type="InterPro" id="IPR050879">
    <property type="entry name" value="Acyltransferase_3"/>
</dbReference>
<feature type="transmembrane region" description="Helical" evidence="1">
    <location>
        <begin position="316"/>
        <end position="335"/>
    </location>
</feature>
<dbReference type="AlphaFoldDB" id="A0A9P4QFX7"/>
<feature type="transmembrane region" description="Helical" evidence="1">
    <location>
        <begin position="20"/>
        <end position="42"/>
    </location>
</feature>
<feature type="transmembrane region" description="Helical" evidence="1">
    <location>
        <begin position="112"/>
        <end position="131"/>
    </location>
</feature>
<sequence>MKSFRDRGQPDSRESWIDGLRGFAACVVVLFHLTNVEVQVLYRSYWDEPREQNRQWVQLPPFRLFTSGIAMSRLFFAISGYCLSLGVNGASDDRQAIDFYHRLTSSCLRRPFRLYIPVVIWTAFEHTMWYANLYDWDLLGSKCPDAQPWGAVVPHFQCWARFILDLLNCVWFQWNMTLNVSLWALPYELLGSFTASILLLSLASARSNVKIGAIGIVALYLLYYGSNEAGALLGGLGVAELKSLRRQQQTTSIAKGSKRQEGNMKEVGNDTGAVGFFLIALYIMTLPFNDNWLTSDWWFQPYAQVPLWKSPPLYAVSWYAMGSVMLIAAIQELEAVKSVLNASPLQFLGRISFSIYLVHMTVLHILRQRILDMLCLMLRGQDYWQSKHYGISDQEFTVVWVLTSAILGVAILLVATCFASWVERPSKRWTYQIQKWIEGTQKTSSKDL</sequence>
<feature type="transmembrane region" description="Helical" evidence="1">
    <location>
        <begin position="62"/>
        <end position="91"/>
    </location>
</feature>
<keyword evidence="1" id="KW-0472">Membrane</keyword>
<keyword evidence="1" id="KW-0812">Transmembrane</keyword>
<feature type="transmembrane region" description="Helical" evidence="1">
    <location>
        <begin position="398"/>
        <end position="422"/>
    </location>
</feature>
<comment type="caution">
    <text evidence="3">The sequence shown here is derived from an EMBL/GenBank/DDBJ whole genome shotgun (WGS) entry which is preliminary data.</text>
</comment>
<reference evidence="3" key="1">
    <citation type="journal article" date="2020" name="Stud. Mycol.">
        <title>101 Dothideomycetes genomes: a test case for predicting lifestyles and emergence of pathogens.</title>
        <authorList>
            <person name="Haridas S."/>
            <person name="Albert R."/>
            <person name="Binder M."/>
            <person name="Bloem J."/>
            <person name="Labutti K."/>
            <person name="Salamov A."/>
            <person name="Andreopoulos B."/>
            <person name="Baker S."/>
            <person name="Barry K."/>
            <person name="Bills G."/>
            <person name="Bluhm B."/>
            <person name="Cannon C."/>
            <person name="Castanera R."/>
            <person name="Culley D."/>
            <person name="Daum C."/>
            <person name="Ezra D."/>
            <person name="Gonzalez J."/>
            <person name="Henrissat B."/>
            <person name="Kuo A."/>
            <person name="Liang C."/>
            <person name="Lipzen A."/>
            <person name="Lutzoni F."/>
            <person name="Magnuson J."/>
            <person name="Mondo S."/>
            <person name="Nolan M."/>
            <person name="Ohm R."/>
            <person name="Pangilinan J."/>
            <person name="Park H.-J."/>
            <person name="Ramirez L."/>
            <person name="Alfaro M."/>
            <person name="Sun H."/>
            <person name="Tritt A."/>
            <person name="Yoshinaga Y."/>
            <person name="Zwiers L.-H."/>
            <person name="Turgeon B."/>
            <person name="Goodwin S."/>
            <person name="Spatafora J."/>
            <person name="Crous P."/>
            <person name="Grigoriev I."/>
        </authorList>
    </citation>
    <scope>NUCLEOTIDE SEQUENCE</scope>
    <source>
        <strain evidence="3">CBS 116435</strain>
    </source>
</reference>
<evidence type="ECO:0000259" key="2">
    <source>
        <dbReference type="Pfam" id="PF01757"/>
    </source>
</evidence>
<dbReference type="EMBL" id="MU003769">
    <property type="protein sequence ID" value="KAF2724898.1"/>
    <property type="molecule type" value="Genomic_DNA"/>
</dbReference>
<keyword evidence="4" id="KW-1185">Reference proteome</keyword>
<proteinExistence type="predicted"/>
<keyword evidence="1" id="KW-1133">Transmembrane helix</keyword>
<evidence type="ECO:0000256" key="1">
    <source>
        <dbReference type="SAM" id="Phobius"/>
    </source>
</evidence>
<organism evidence="3 4">
    <name type="scientific">Polychaeton citri CBS 116435</name>
    <dbReference type="NCBI Taxonomy" id="1314669"/>
    <lineage>
        <taxon>Eukaryota</taxon>
        <taxon>Fungi</taxon>
        <taxon>Dikarya</taxon>
        <taxon>Ascomycota</taxon>
        <taxon>Pezizomycotina</taxon>
        <taxon>Dothideomycetes</taxon>
        <taxon>Dothideomycetidae</taxon>
        <taxon>Capnodiales</taxon>
        <taxon>Capnodiaceae</taxon>
        <taxon>Polychaeton</taxon>
    </lineage>
</organism>
<dbReference type="InterPro" id="IPR002656">
    <property type="entry name" value="Acyl_transf_3_dom"/>
</dbReference>
<feature type="transmembrane region" description="Helical" evidence="1">
    <location>
        <begin position="180"/>
        <end position="202"/>
    </location>
</feature>
<feature type="domain" description="Acyltransferase 3" evidence="2">
    <location>
        <begin position="15"/>
        <end position="419"/>
    </location>
</feature>
<name>A0A9P4QFX7_9PEZI</name>
<dbReference type="Proteomes" id="UP000799441">
    <property type="component" value="Unassembled WGS sequence"/>
</dbReference>
<dbReference type="Pfam" id="PF01757">
    <property type="entry name" value="Acyl_transf_3"/>
    <property type="match status" value="1"/>
</dbReference>
<dbReference type="OrthoDB" id="5819582at2759"/>
<gene>
    <name evidence="3" type="ORF">K431DRAFT_281375</name>
</gene>